<reference evidence="2" key="1">
    <citation type="submission" date="2020-10" db="EMBL/GenBank/DDBJ databases">
        <authorList>
            <person name="Castelo-Branco R."/>
            <person name="Eusebio N."/>
            <person name="Adriana R."/>
            <person name="Vieira A."/>
            <person name="Brugerolle De Fraissinette N."/>
            <person name="Rezende De Castro R."/>
            <person name="Schneider M.P."/>
            <person name="Vasconcelos V."/>
            <person name="Leao P.N."/>
        </authorList>
    </citation>
    <scope>NUCLEOTIDE SEQUENCE</scope>
    <source>
        <strain evidence="2">LEGE 11479</strain>
    </source>
</reference>
<comment type="caution">
    <text evidence="2">The sequence shown here is derived from an EMBL/GenBank/DDBJ whole genome shotgun (WGS) entry which is preliminary data.</text>
</comment>
<accession>A0A928ZXG4</accession>
<sequence>MRIFHIDLRPKGEQHIALRYGWENLADFRERVLALSEIDDLVARAERDYYVQLLPEDYGITGQRLYQWLDGSDRWLASQLEQVRELTVLAIAAAGRLAHLPWEVLHDGQDFLTAKLAPTVVPVRWSGQGTQPLQPLAVAPANRALNVLFMATSPEGVEPVLDFEQEEGRILAATERQPLALTVEESGCLGELENLVTSYDSGTFDVLHLTGHADHTDDAPIFITETEFGAPQPSTAKDIAQAVQFRFPPVVFLSGCRTGQSGRGGTVPSMAAELLNYGAGAVLGWGQPVLDQDGITAAEALYAALSSGKSLPEALTLTFQTMLKANARDWHLLRLYVAESIPDKLVTPLRTKKRQKAPKPSMVSVFLDQDGMGRQVADRKSFVGRRREIQACLRALMPYSREDTVGVLVHGMGGNGKSTLALRLCDRLA</sequence>
<protein>
    <submittedName>
        <fullName evidence="2">CHAT domain-containing protein</fullName>
    </submittedName>
</protein>
<evidence type="ECO:0000313" key="3">
    <source>
        <dbReference type="Proteomes" id="UP000615026"/>
    </source>
</evidence>
<feature type="domain" description="CHAT" evidence="1">
    <location>
        <begin position="61"/>
        <end position="329"/>
    </location>
</feature>
<evidence type="ECO:0000259" key="1">
    <source>
        <dbReference type="Pfam" id="PF12770"/>
    </source>
</evidence>
<name>A0A928ZXG4_LEPEC</name>
<dbReference type="SUPFAM" id="SSF52540">
    <property type="entry name" value="P-loop containing nucleoside triphosphate hydrolases"/>
    <property type="match status" value="1"/>
</dbReference>
<keyword evidence="3" id="KW-1185">Reference proteome</keyword>
<organism evidence="2 3">
    <name type="scientific">Leptolyngbya cf. ectocarpi LEGE 11479</name>
    <dbReference type="NCBI Taxonomy" id="1828722"/>
    <lineage>
        <taxon>Bacteria</taxon>
        <taxon>Bacillati</taxon>
        <taxon>Cyanobacteriota</taxon>
        <taxon>Cyanophyceae</taxon>
        <taxon>Leptolyngbyales</taxon>
        <taxon>Leptolyngbyaceae</taxon>
        <taxon>Leptolyngbya group</taxon>
        <taxon>Leptolyngbya</taxon>
    </lineage>
</organism>
<dbReference type="EMBL" id="JADEXP010000250">
    <property type="protein sequence ID" value="MBE9069235.1"/>
    <property type="molecule type" value="Genomic_DNA"/>
</dbReference>
<dbReference type="RefSeq" id="WP_193995148.1">
    <property type="nucleotide sequence ID" value="NZ_JADEXP010000250.1"/>
</dbReference>
<dbReference type="Proteomes" id="UP000615026">
    <property type="component" value="Unassembled WGS sequence"/>
</dbReference>
<gene>
    <name evidence="2" type="ORF">IQ260_21555</name>
</gene>
<proteinExistence type="predicted"/>
<evidence type="ECO:0000313" key="2">
    <source>
        <dbReference type="EMBL" id="MBE9069235.1"/>
    </source>
</evidence>
<feature type="non-terminal residue" evidence="2">
    <location>
        <position position="429"/>
    </location>
</feature>
<dbReference type="Gene3D" id="3.40.50.300">
    <property type="entry name" value="P-loop containing nucleotide triphosphate hydrolases"/>
    <property type="match status" value="1"/>
</dbReference>
<dbReference type="AlphaFoldDB" id="A0A928ZXG4"/>
<dbReference type="InterPro" id="IPR024983">
    <property type="entry name" value="CHAT_dom"/>
</dbReference>
<dbReference type="Pfam" id="PF12770">
    <property type="entry name" value="CHAT"/>
    <property type="match status" value="1"/>
</dbReference>
<dbReference type="InterPro" id="IPR027417">
    <property type="entry name" value="P-loop_NTPase"/>
</dbReference>